<name>A0ABP0GKI2_CLALP</name>
<evidence type="ECO:0000256" key="9">
    <source>
        <dbReference type="PROSITE-ProRule" id="PRU00192"/>
    </source>
</evidence>
<evidence type="ECO:0000256" key="3">
    <source>
        <dbReference type="ARBA" id="ARBA00022741"/>
    </source>
</evidence>
<dbReference type="Pfam" id="PF00018">
    <property type="entry name" value="SH3_1"/>
    <property type="match status" value="1"/>
</dbReference>
<evidence type="ECO:0000256" key="11">
    <source>
        <dbReference type="RuleBase" id="RU362096"/>
    </source>
</evidence>
<gene>
    <name evidence="16" type="ORF">CVLEPA_LOCUS23866</name>
</gene>
<dbReference type="PRINTS" id="PR00452">
    <property type="entry name" value="SH3DOMAIN"/>
</dbReference>
<feature type="region of interest" description="Disordered" evidence="12">
    <location>
        <begin position="1"/>
        <end position="48"/>
    </location>
</feature>
<dbReference type="SUPFAM" id="SSF55550">
    <property type="entry name" value="SH2 domain"/>
    <property type="match status" value="1"/>
</dbReference>
<keyword evidence="3 10" id="KW-0547">Nucleotide-binding</keyword>
<evidence type="ECO:0000256" key="2">
    <source>
        <dbReference type="ARBA" id="ARBA00022679"/>
    </source>
</evidence>
<dbReference type="Pfam" id="PF00017">
    <property type="entry name" value="SH2"/>
    <property type="match status" value="1"/>
</dbReference>
<dbReference type="SMART" id="SM00326">
    <property type="entry name" value="SH3"/>
    <property type="match status" value="1"/>
</dbReference>
<dbReference type="Gene3D" id="2.30.30.40">
    <property type="entry name" value="SH3 Domains"/>
    <property type="match status" value="1"/>
</dbReference>
<dbReference type="InterPro" id="IPR050198">
    <property type="entry name" value="Non-receptor_tyrosine_kinases"/>
</dbReference>
<dbReference type="PRINTS" id="PR00401">
    <property type="entry name" value="SH2DOMAIN"/>
</dbReference>
<evidence type="ECO:0000256" key="7">
    <source>
        <dbReference type="ARBA" id="ARBA00051245"/>
    </source>
</evidence>
<sequence length="472" mass="53535">MWKIFKRGGKKVDSKEDKKKKKKGRRAKSESNLHELSPSEVQSSAPFSPAPFQQFAECVSQQNHFVHDPNSSKISLPPPPPPEPATIKYVAKFDYEARVGDELTFRKGDIIHIFNNNGDWWLGRCSKSSREGYVPYNYLAPFGGTESEDWYGGKTSRHECERILKQRDNISGTFMIRESESLAGTYSLSVAVMTSVDMTIKHYRIRRLENGGFYITTRATFSNIPDLVTYYQTSSDGLCSRLTQPYQRDKEIVSRQDVWEIDRKHIQLQKRLGAGMFGEVWKGTWNGTTEVAVKMVKCGTMSSDAFLEEARIMKKLIHGKLVCLYGVVSTEPIYIVTEFMCHGSLLHYLKDGFGKNSILVDHIDIAAQVAAGMAFLERNSYIHRDVRAANILVGKNQVCKVADFGLARVLDDDTPYESHEGAKFPIKWTAPEAAMYRRFTIKSDVWSFGILLTEIVTKGRIPYPGDYQLGKQ</sequence>
<dbReference type="InterPro" id="IPR000980">
    <property type="entry name" value="SH2"/>
</dbReference>
<evidence type="ECO:0000259" key="15">
    <source>
        <dbReference type="PROSITE" id="PS50011"/>
    </source>
</evidence>
<evidence type="ECO:0000313" key="17">
    <source>
        <dbReference type="Proteomes" id="UP001642483"/>
    </source>
</evidence>
<dbReference type="PROSITE" id="PS00109">
    <property type="entry name" value="PROTEIN_KINASE_TYR"/>
    <property type="match status" value="1"/>
</dbReference>
<evidence type="ECO:0000256" key="5">
    <source>
        <dbReference type="ARBA" id="ARBA00022840"/>
    </source>
</evidence>
<accession>A0ABP0GKI2</accession>
<evidence type="ECO:0000256" key="1">
    <source>
        <dbReference type="ARBA" id="ARBA00022443"/>
    </source>
</evidence>
<dbReference type="InterPro" id="IPR000719">
    <property type="entry name" value="Prot_kinase_dom"/>
</dbReference>
<dbReference type="EC" id="2.7.10.2" evidence="11"/>
<dbReference type="Gene3D" id="1.10.510.10">
    <property type="entry name" value="Transferase(Phosphotransferase) domain 1"/>
    <property type="match status" value="1"/>
</dbReference>
<feature type="domain" description="Protein kinase" evidence="15">
    <location>
        <begin position="266"/>
        <end position="472"/>
    </location>
</feature>
<reference evidence="16 17" key="1">
    <citation type="submission" date="2024-02" db="EMBL/GenBank/DDBJ databases">
        <authorList>
            <person name="Daric V."/>
            <person name="Darras S."/>
        </authorList>
    </citation>
    <scope>NUCLEOTIDE SEQUENCE [LARGE SCALE GENOMIC DNA]</scope>
</reference>
<evidence type="ECO:0000256" key="12">
    <source>
        <dbReference type="SAM" id="MobiDB-lite"/>
    </source>
</evidence>
<dbReference type="InterPro" id="IPR017441">
    <property type="entry name" value="Protein_kinase_ATP_BS"/>
</dbReference>
<dbReference type="InterPro" id="IPR001245">
    <property type="entry name" value="Ser-Thr/Tyr_kinase_cat_dom"/>
</dbReference>
<comment type="catalytic activity">
    <reaction evidence="7 11">
        <text>L-tyrosyl-[protein] + ATP = O-phospho-L-tyrosyl-[protein] + ADP + H(+)</text>
        <dbReference type="Rhea" id="RHEA:10596"/>
        <dbReference type="Rhea" id="RHEA-COMP:10136"/>
        <dbReference type="Rhea" id="RHEA-COMP:20101"/>
        <dbReference type="ChEBI" id="CHEBI:15378"/>
        <dbReference type="ChEBI" id="CHEBI:30616"/>
        <dbReference type="ChEBI" id="CHEBI:46858"/>
        <dbReference type="ChEBI" id="CHEBI:61978"/>
        <dbReference type="ChEBI" id="CHEBI:456216"/>
        <dbReference type="EC" id="2.7.10.2"/>
    </reaction>
</comment>
<dbReference type="Proteomes" id="UP001642483">
    <property type="component" value="Unassembled WGS sequence"/>
</dbReference>
<dbReference type="PROSITE" id="PS50002">
    <property type="entry name" value="SH3"/>
    <property type="match status" value="1"/>
</dbReference>
<proteinExistence type="inferred from homology"/>
<protein>
    <recommendedName>
        <fullName evidence="11">Tyrosine-protein kinase</fullName>
        <ecNumber evidence="11">2.7.10.2</ecNumber>
    </recommendedName>
</protein>
<comment type="similarity">
    <text evidence="11">Belongs to the protein kinase superfamily. Tyr protein kinase family.</text>
</comment>
<dbReference type="PANTHER" id="PTHR24418">
    <property type="entry name" value="TYROSINE-PROTEIN KINASE"/>
    <property type="match status" value="1"/>
</dbReference>
<dbReference type="InterPro" id="IPR036860">
    <property type="entry name" value="SH2_dom_sf"/>
</dbReference>
<keyword evidence="6 11" id="KW-0829">Tyrosine-protein kinase</keyword>
<evidence type="ECO:0000256" key="6">
    <source>
        <dbReference type="ARBA" id="ARBA00023137"/>
    </source>
</evidence>
<feature type="binding site" evidence="10">
    <location>
        <position position="294"/>
    </location>
    <ligand>
        <name>ATP</name>
        <dbReference type="ChEBI" id="CHEBI:30616"/>
    </ligand>
</feature>
<dbReference type="PROSITE" id="PS00107">
    <property type="entry name" value="PROTEIN_KINASE_ATP"/>
    <property type="match status" value="1"/>
</dbReference>
<evidence type="ECO:0000256" key="8">
    <source>
        <dbReference type="PROSITE-ProRule" id="PRU00191"/>
    </source>
</evidence>
<dbReference type="SUPFAM" id="SSF50044">
    <property type="entry name" value="SH3-domain"/>
    <property type="match status" value="1"/>
</dbReference>
<dbReference type="PROSITE" id="PS50011">
    <property type="entry name" value="PROTEIN_KINASE_DOM"/>
    <property type="match status" value="1"/>
</dbReference>
<dbReference type="Gene3D" id="3.30.200.20">
    <property type="entry name" value="Phosphorylase Kinase, domain 1"/>
    <property type="match status" value="1"/>
</dbReference>
<evidence type="ECO:0000256" key="4">
    <source>
        <dbReference type="ARBA" id="ARBA00022777"/>
    </source>
</evidence>
<dbReference type="SMART" id="SM00252">
    <property type="entry name" value="SH2"/>
    <property type="match status" value="1"/>
</dbReference>
<dbReference type="Pfam" id="PF07714">
    <property type="entry name" value="PK_Tyr_Ser-Thr"/>
    <property type="match status" value="1"/>
</dbReference>
<dbReference type="InterPro" id="IPR011009">
    <property type="entry name" value="Kinase-like_dom_sf"/>
</dbReference>
<feature type="domain" description="SH2" evidence="13">
    <location>
        <begin position="150"/>
        <end position="246"/>
    </location>
</feature>
<dbReference type="InterPro" id="IPR008266">
    <property type="entry name" value="Tyr_kinase_AS"/>
</dbReference>
<keyword evidence="17" id="KW-1185">Reference proteome</keyword>
<dbReference type="SUPFAM" id="SSF56112">
    <property type="entry name" value="Protein kinase-like (PK-like)"/>
    <property type="match status" value="1"/>
</dbReference>
<keyword evidence="4 11" id="KW-0418">Kinase</keyword>
<evidence type="ECO:0000256" key="10">
    <source>
        <dbReference type="PROSITE-ProRule" id="PRU10141"/>
    </source>
</evidence>
<dbReference type="InterPro" id="IPR001452">
    <property type="entry name" value="SH3_domain"/>
</dbReference>
<dbReference type="SMART" id="SM00219">
    <property type="entry name" value="TyrKc"/>
    <property type="match status" value="1"/>
</dbReference>
<keyword evidence="2 11" id="KW-0808">Transferase</keyword>
<dbReference type="InterPro" id="IPR020635">
    <property type="entry name" value="Tyr_kinase_cat_dom"/>
</dbReference>
<dbReference type="Gene3D" id="3.30.505.10">
    <property type="entry name" value="SH2 domain"/>
    <property type="match status" value="1"/>
</dbReference>
<dbReference type="EMBL" id="CAWYQH010000119">
    <property type="protein sequence ID" value="CAK8691294.1"/>
    <property type="molecule type" value="Genomic_DNA"/>
</dbReference>
<organism evidence="16 17">
    <name type="scientific">Clavelina lepadiformis</name>
    <name type="common">Light-bulb sea squirt</name>
    <name type="synonym">Ascidia lepadiformis</name>
    <dbReference type="NCBI Taxonomy" id="159417"/>
    <lineage>
        <taxon>Eukaryota</taxon>
        <taxon>Metazoa</taxon>
        <taxon>Chordata</taxon>
        <taxon>Tunicata</taxon>
        <taxon>Ascidiacea</taxon>
        <taxon>Aplousobranchia</taxon>
        <taxon>Clavelinidae</taxon>
        <taxon>Clavelina</taxon>
    </lineage>
</organism>
<keyword evidence="8" id="KW-0727">SH2 domain</keyword>
<evidence type="ECO:0000259" key="14">
    <source>
        <dbReference type="PROSITE" id="PS50002"/>
    </source>
</evidence>
<dbReference type="CDD" id="cd11845">
    <property type="entry name" value="SH3_Src_like"/>
    <property type="match status" value="1"/>
</dbReference>
<dbReference type="PROSITE" id="PS50001">
    <property type="entry name" value="SH2"/>
    <property type="match status" value="1"/>
</dbReference>
<evidence type="ECO:0000259" key="13">
    <source>
        <dbReference type="PROSITE" id="PS50001"/>
    </source>
</evidence>
<evidence type="ECO:0000313" key="16">
    <source>
        <dbReference type="EMBL" id="CAK8691294.1"/>
    </source>
</evidence>
<keyword evidence="1 9" id="KW-0728">SH3 domain</keyword>
<keyword evidence="5 10" id="KW-0067">ATP-binding</keyword>
<feature type="domain" description="SH3" evidence="14">
    <location>
        <begin position="84"/>
        <end position="144"/>
    </location>
</feature>
<dbReference type="InterPro" id="IPR036028">
    <property type="entry name" value="SH3-like_dom_sf"/>
</dbReference>
<comment type="caution">
    <text evidence="16">The sequence shown here is derived from an EMBL/GenBank/DDBJ whole genome shotgun (WGS) entry which is preliminary data.</text>
</comment>
<dbReference type="PRINTS" id="PR00109">
    <property type="entry name" value="TYRKINASE"/>
</dbReference>